<accession>A0A4Y1Z901</accession>
<dbReference type="PANTHER" id="PTHR43150">
    <property type="entry name" value="HYPERKINETIC, ISOFORM M"/>
    <property type="match status" value="1"/>
</dbReference>
<dbReference type="InterPro" id="IPR036812">
    <property type="entry name" value="NAD(P)_OxRdtase_dom_sf"/>
</dbReference>
<dbReference type="Proteomes" id="UP000319716">
    <property type="component" value="Unassembled WGS sequence"/>
</dbReference>
<reference evidence="5 6" key="1">
    <citation type="submission" date="2017-11" db="EMBL/GenBank/DDBJ databases">
        <title>Draft Genome Sequence of Sporolactobacillus inulinus NBRC 111894 Isolated from Koso, a Japanese Sugar-Vegetable Fermented Beverage.</title>
        <authorList>
            <person name="Chiou T.Y."/>
            <person name="Oshima K."/>
            <person name="Suda W."/>
            <person name="Hattori M."/>
            <person name="Takahashi T."/>
        </authorList>
    </citation>
    <scope>NUCLEOTIDE SEQUENCE [LARGE SCALE GENOMIC DNA]</scope>
    <source>
        <strain evidence="5 6">NBRC111894</strain>
    </source>
</reference>
<dbReference type="Pfam" id="PF00248">
    <property type="entry name" value="Aldo_ket_red"/>
    <property type="match status" value="1"/>
</dbReference>
<organism evidence="5 6">
    <name type="scientific">Sporolactobacillus inulinus</name>
    <dbReference type="NCBI Taxonomy" id="2078"/>
    <lineage>
        <taxon>Bacteria</taxon>
        <taxon>Bacillati</taxon>
        <taxon>Bacillota</taxon>
        <taxon>Bacilli</taxon>
        <taxon>Bacillales</taxon>
        <taxon>Sporolactobacillaceae</taxon>
        <taxon>Sporolactobacillus</taxon>
    </lineage>
</organism>
<keyword evidence="5" id="KW-0406">Ion transport</keyword>
<sequence>MSKVNKLKKIAAELGVSMAQLALAWVLRQEQVASVVVGASKSKQIADNAKAADITLSTETLNLIEQILTD</sequence>
<dbReference type="InterPro" id="IPR023210">
    <property type="entry name" value="NADP_OxRdtase_dom"/>
</dbReference>
<keyword evidence="2" id="KW-0521">NADP</keyword>
<evidence type="ECO:0000259" key="4">
    <source>
        <dbReference type="Pfam" id="PF00248"/>
    </source>
</evidence>
<dbReference type="Gene3D" id="3.20.20.100">
    <property type="entry name" value="NADP-dependent oxidoreductase domain"/>
    <property type="match status" value="1"/>
</dbReference>
<proteinExistence type="inferred from homology"/>
<dbReference type="GO" id="GO:0034220">
    <property type="term" value="P:monoatomic ion transmembrane transport"/>
    <property type="evidence" value="ECO:0007669"/>
    <property type="project" value="UniProtKB-KW"/>
</dbReference>
<name>A0A4Y1Z901_9BACL</name>
<dbReference type="SUPFAM" id="SSF51430">
    <property type="entry name" value="NAD(P)-linked oxidoreductase"/>
    <property type="match status" value="1"/>
</dbReference>
<comment type="similarity">
    <text evidence="1">Belongs to the shaker potassium channel beta subunit family.</text>
</comment>
<dbReference type="PANTHER" id="PTHR43150:SF2">
    <property type="entry name" value="HYPERKINETIC, ISOFORM M"/>
    <property type="match status" value="1"/>
</dbReference>
<feature type="domain" description="NADP-dependent oxidoreductase" evidence="4">
    <location>
        <begin position="4"/>
        <end position="68"/>
    </location>
</feature>
<gene>
    <name evidence="5" type="ORF">NBRC111894_1091</name>
</gene>
<evidence type="ECO:0000256" key="3">
    <source>
        <dbReference type="ARBA" id="ARBA00023002"/>
    </source>
</evidence>
<evidence type="ECO:0000313" key="6">
    <source>
        <dbReference type="Proteomes" id="UP000319716"/>
    </source>
</evidence>
<evidence type="ECO:0000256" key="1">
    <source>
        <dbReference type="ARBA" id="ARBA00006515"/>
    </source>
</evidence>
<keyword evidence="5" id="KW-0407">Ion channel</keyword>
<comment type="caution">
    <text evidence="5">The sequence shown here is derived from an EMBL/GenBank/DDBJ whole genome shotgun (WGS) entry which is preliminary data.</text>
</comment>
<protein>
    <submittedName>
        <fullName evidence="5">Potassium channel, beta subunit</fullName>
    </submittedName>
</protein>
<evidence type="ECO:0000313" key="5">
    <source>
        <dbReference type="EMBL" id="GAY75537.1"/>
    </source>
</evidence>
<evidence type="ECO:0000256" key="2">
    <source>
        <dbReference type="ARBA" id="ARBA00022857"/>
    </source>
</evidence>
<dbReference type="GO" id="GO:0016491">
    <property type="term" value="F:oxidoreductase activity"/>
    <property type="evidence" value="ECO:0007669"/>
    <property type="project" value="UniProtKB-KW"/>
</dbReference>
<keyword evidence="3" id="KW-0560">Oxidoreductase</keyword>
<dbReference type="EMBL" id="BEXB01000006">
    <property type="protein sequence ID" value="GAY75537.1"/>
    <property type="molecule type" value="Genomic_DNA"/>
</dbReference>
<dbReference type="InterPro" id="IPR005399">
    <property type="entry name" value="K_chnl_volt-dep_bsu_KCNAB-rel"/>
</dbReference>
<dbReference type="AlphaFoldDB" id="A0A4Y1Z901"/>
<keyword evidence="5" id="KW-0813">Transport</keyword>